<dbReference type="Proteomes" id="UP000009192">
    <property type="component" value="Unassembled WGS sequence"/>
</dbReference>
<accession>B4KV09</accession>
<evidence type="ECO:0000256" key="4">
    <source>
        <dbReference type="SAM" id="MobiDB-lite"/>
    </source>
</evidence>
<dbReference type="OMA" id="MVDPNRK"/>
<name>B4KV09_DROMO</name>
<comment type="subcellular location">
    <subcellularLocation>
        <location evidence="1">Nucleus</location>
    </subcellularLocation>
</comment>
<evidence type="ECO:0000256" key="2">
    <source>
        <dbReference type="ARBA" id="ARBA00023242"/>
    </source>
</evidence>
<comment type="similarity">
    <text evidence="3">Belongs to the RAM family.</text>
</comment>
<gene>
    <name evidence="5" type="primary">Dmoj\GI13165</name>
    <name evidence="5" type="ORF">Dmoj_GI13165</name>
</gene>
<sequence length="166" mass="19098">MVDPNRKINRLSDKDISFLEECEEEFGARYTEDDAEFMAHCAKPVSDPPVIENWLGGRSSPGLGGGPFFSLYNHNGEQRRGGGARGWQRRGYSYNNHNSHNSNKDRRDHRRNRYESYPRRDRGDGDGGNRSSERNYQHRSRNESQQGGSPMQVRRDYGNFVPASKD</sequence>
<proteinExistence type="inferred from homology"/>
<dbReference type="AlphaFoldDB" id="B4KV09"/>
<feature type="region of interest" description="Disordered" evidence="4">
    <location>
        <begin position="65"/>
        <end position="166"/>
    </location>
</feature>
<protein>
    <submittedName>
        <fullName evidence="5">Uncharacterized protein</fullName>
    </submittedName>
</protein>
<feature type="compositionally biased region" description="Basic and acidic residues" evidence="4">
    <location>
        <begin position="113"/>
        <end position="142"/>
    </location>
</feature>
<organism evidence="5 6">
    <name type="scientific">Drosophila mojavensis</name>
    <name type="common">Fruit fly</name>
    <dbReference type="NCBI Taxonomy" id="7230"/>
    <lineage>
        <taxon>Eukaryota</taxon>
        <taxon>Metazoa</taxon>
        <taxon>Ecdysozoa</taxon>
        <taxon>Arthropoda</taxon>
        <taxon>Hexapoda</taxon>
        <taxon>Insecta</taxon>
        <taxon>Pterygota</taxon>
        <taxon>Neoptera</taxon>
        <taxon>Endopterygota</taxon>
        <taxon>Diptera</taxon>
        <taxon>Brachycera</taxon>
        <taxon>Muscomorpha</taxon>
        <taxon>Ephydroidea</taxon>
        <taxon>Drosophilidae</taxon>
        <taxon>Drosophila</taxon>
    </lineage>
</organism>
<keyword evidence="6" id="KW-1185">Reference proteome</keyword>
<dbReference type="InParanoid" id="B4KV09"/>
<dbReference type="GO" id="GO:0106005">
    <property type="term" value="P:RNA 5'-cap (guanine-N7)-methylation"/>
    <property type="evidence" value="ECO:0007669"/>
    <property type="project" value="InterPro"/>
</dbReference>
<dbReference type="PANTHER" id="PTHR48168:SF1">
    <property type="entry name" value="RNA GUANINE-N7 METHYLTRANSFERASE ACTIVATING SUBUNIT-RELATED"/>
    <property type="match status" value="1"/>
</dbReference>
<keyword evidence="2" id="KW-0539">Nucleus</keyword>
<dbReference type="EMBL" id="CH933809">
    <property type="protein sequence ID" value="EDW18320.1"/>
    <property type="molecule type" value="Genomic_DNA"/>
</dbReference>
<dbReference type="OrthoDB" id="5875297at2759"/>
<dbReference type="PANTHER" id="PTHR48168">
    <property type="entry name" value="RNA GUANINE-7 METHYLTRANSFERASE-ACTIVATING SUBUNIT-LIKE (PSEUDOGENE)-RELATED"/>
    <property type="match status" value="1"/>
</dbReference>
<feature type="compositionally biased region" description="Low complexity" evidence="4">
    <location>
        <begin position="89"/>
        <end position="101"/>
    </location>
</feature>
<dbReference type="eggNOG" id="ENOG502T7ZG">
    <property type="taxonomic scope" value="Eukaryota"/>
</dbReference>
<dbReference type="Pfam" id="PF15320">
    <property type="entry name" value="RAM"/>
    <property type="match status" value="1"/>
</dbReference>
<evidence type="ECO:0000256" key="3">
    <source>
        <dbReference type="ARBA" id="ARBA00034716"/>
    </source>
</evidence>
<dbReference type="PhylomeDB" id="B4KV09"/>
<dbReference type="GO" id="GO:0031533">
    <property type="term" value="C:mRNA capping enzyme complex"/>
    <property type="evidence" value="ECO:0007669"/>
    <property type="project" value="InterPro"/>
</dbReference>
<evidence type="ECO:0000313" key="6">
    <source>
        <dbReference type="Proteomes" id="UP000009192"/>
    </source>
</evidence>
<evidence type="ECO:0000313" key="5">
    <source>
        <dbReference type="EMBL" id="EDW18320.1"/>
    </source>
</evidence>
<evidence type="ECO:0000256" key="1">
    <source>
        <dbReference type="ARBA" id="ARBA00004123"/>
    </source>
</evidence>
<reference evidence="5 6" key="1">
    <citation type="journal article" date="2007" name="Nature">
        <title>Evolution of genes and genomes on the Drosophila phylogeny.</title>
        <authorList>
            <consortium name="Drosophila 12 Genomes Consortium"/>
            <person name="Clark A.G."/>
            <person name="Eisen M.B."/>
            <person name="Smith D.R."/>
            <person name="Bergman C.M."/>
            <person name="Oliver B."/>
            <person name="Markow T.A."/>
            <person name="Kaufman T.C."/>
            <person name="Kellis M."/>
            <person name="Gelbart W."/>
            <person name="Iyer V.N."/>
            <person name="Pollard D.A."/>
            <person name="Sackton T.B."/>
            <person name="Larracuente A.M."/>
            <person name="Singh N.D."/>
            <person name="Abad J.P."/>
            <person name="Abt D.N."/>
            <person name="Adryan B."/>
            <person name="Aguade M."/>
            <person name="Akashi H."/>
            <person name="Anderson W.W."/>
            <person name="Aquadro C.F."/>
            <person name="Ardell D.H."/>
            <person name="Arguello R."/>
            <person name="Artieri C.G."/>
            <person name="Barbash D.A."/>
            <person name="Barker D."/>
            <person name="Barsanti P."/>
            <person name="Batterham P."/>
            <person name="Batzoglou S."/>
            <person name="Begun D."/>
            <person name="Bhutkar A."/>
            <person name="Blanco E."/>
            <person name="Bosak S.A."/>
            <person name="Bradley R.K."/>
            <person name="Brand A.D."/>
            <person name="Brent M.R."/>
            <person name="Brooks A.N."/>
            <person name="Brown R.H."/>
            <person name="Butlin R.K."/>
            <person name="Caggese C."/>
            <person name="Calvi B.R."/>
            <person name="Bernardo de Carvalho A."/>
            <person name="Caspi A."/>
            <person name="Castrezana S."/>
            <person name="Celniker S.E."/>
            <person name="Chang J.L."/>
            <person name="Chapple C."/>
            <person name="Chatterji S."/>
            <person name="Chinwalla A."/>
            <person name="Civetta A."/>
            <person name="Clifton S.W."/>
            <person name="Comeron J.M."/>
            <person name="Costello J.C."/>
            <person name="Coyne J.A."/>
            <person name="Daub J."/>
            <person name="David R.G."/>
            <person name="Delcher A.L."/>
            <person name="Delehaunty K."/>
            <person name="Do C.B."/>
            <person name="Ebling H."/>
            <person name="Edwards K."/>
            <person name="Eickbush T."/>
            <person name="Evans J.D."/>
            <person name="Filipski A."/>
            <person name="Findeiss S."/>
            <person name="Freyhult E."/>
            <person name="Fulton L."/>
            <person name="Fulton R."/>
            <person name="Garcia A.C."/>
            <person name="Gardiner A."/>
            <person name="Garfield D.A."/>
            <person name="Garvin B.E."/>
            <person name="Gibson G."/>
            <person name="Gilbert D."/>
            <person name="Gnerre S."/>
            <person name="Godfrey J."/>
            <person name="Good R."/>
            <person name="Gotea V."/>
            <person name="Gravely B."/>
            <person name="Greenberg A.J."/>
            <person name="Griffiths-Jones S."/>
            <person name="Gross S."/>
            <person name="Guigo R."/>
            <person name="Gustafson E.A."/>
            <person name="Haerty W."/>
            <person name="Hahn M.W."/>
            <person name="Halligan D.L."/>
            <person name="Halpern A.L."/>
            <person name="Halter G.M."/>
            <person name="Han M.V."/>
            <person name="Heger A."/>
            <person name="Hillier L."/>
            <person name="Hinrichs A.S."/>
            <person name="Holmes I."/>
            <person name="Hoskins R.A."/>
            <person name="Hubisz M.J."/>
            <person name="Hultmark D."/>
            <person name="Huntley M.A."/>
            <person name="Jaffe D.B."/>
            <person name="Jagadeeshan S."/>
            <person name="Jeck W.R."/>
            <person name="Johnson J."/>
            <person name="Jones C.D."/>
            <person name="Jordan W.C."/>
            <person name="Karpen G.H."/>
            <person name="Kataoka E."/>
            <person name="Keightley P.D."/>
            <person name="Kheradpour P."/>
            <person name="Kirkness E.F."/>
            <person name="Koerich L.B."/>
            <person name="Kristiansen K."/>
            <person name="Kudrna D."/>
            <person name="Kulathinal R.J."/>
            <person name="Kumar S."/>
            <person name="Kwok R."/>
            <person name="Lander E."/>
            <person name="Langley C.H."/>
            <person name="Lapoint R."/>
            <person name="Lazzaro B.P."/>
            <person name="Lee S.J."/>
            <person name="Levesque L."/>
            <person name="Li R."/>
            <person name="Lin C.F."/>
            <person name="Lin M.F."/>
            <person name="Lindblad-Toh K."/>
            <person name="Llopart A."/>
            <person name="Long M."/>
            <person name="Low L."/>
            <person name="Lozovsky E."/>
            <person name="Lu J."/>
            <person name="Luo M."/>
            <person name="Machado C.A."/>
            <person name="Makalowski W."/>
            <person name="Marzo M."/>
            <person name="Matsuda M."/>
            <person name="Matzkin L."/>
            <person name="McAllister B."/>
            <person name="McBride C.S."/>
            <person name="McKernan B."/>
            <person name="McKernan K."/>
            <person name="Mendez-Lago M."/>
            <person name="Minx P."/>
            <person name="Mollenhauer M.U."/>
            <person name="Montooth K."/>
            <person name="Mount S.M."/>
            <person name="Mu X."/>
            <person name="Myers E."/>
            <person name="Negre B."/>
            <person name="Newfeld S."/>
            <person name="Nielsen R."/>
            <person name="Noor M.A."/>
            <person name="O'Grady P."/>
            <person name="Pachter L."/>
            <person name="Papaceit M."/>
            <person name="Parisi M.J."/>
            <person name="Parisi M."/>
            <person name="Parts L."/>
            <person name="Pedersen J.S."/>
            <person name="Pesole G."/>
            <person name="Phillippy A.M."/>
            <person name="Ponting C.P."/>
            <person name="Pop M."/>
            <person name="Porcelli D."/>
            <person name="Powell J.R."/>
            <person name="Prohaska S."/>
            <person name="Pruitt K."/>
            <person name="Puig M."/>
            <person name="Quesneville H."/>
            <person name="Ram K.R."/>
            <person name="Rand D."/>
            <person name="Rasmussen M.D."/>
            <person name="Reed L.K."/>
            <person name="Reenan R."/>
            <person name="Reily A."/>
            <person name="Remington K.A."/>
            <person name="Rieger T.T."/>
            <person name="Ritchie M.G."/>
            <person name="Robin C."/>
            <person name="Rogers Y.H."/>
            <person name="Rohde C."/>
            <person name="Rozas J."/>
            <person name="Rubenfield M.J."/>
            <person name="Ruiz A."/>
            <person name="Russo S."/>
            <person name="Salzberg S.L."/>
            <person name="Sanchez-Gracia A."/>
            <person name="Saranga D.J."/>
            <person name="Sato H."/>
            <person name="Schaeffer S.W."/>
            <person name="Schatz M.C."/>
            <person name="Schlenke T."/>
            <person name="Schwartz R."/>
            <person name="Segarra C."/>
            <person name="Singh R.S."/>
            <person name="Sirot L."/>
            <person name="Sirota M."/>
            <person name="Sisneros N.B."/>
            <person name="Smith C.D."/>
            <person name="Smith T.F."/>
            <person name="Spieth J."/>
            <person name="Stage D.E."/>
            <person name="Stark A."/>
            <person name="Stephan W."/>
            <person name="Strausberg R.L."/>
            <person name="Strempel S."/>
            <person name="Sturgill D."/>
            <person name="Sutton G."/>
            <person name="Sutton G.G."/>
            <person name="Tao W."/>
            <person name="Teichmann S."/>
            <person name="Tobari Y.N."/>
            <person name="Tomimura Y."/>
            <person name="Tsolas J.M."/>
            <person name="Valente V.L."/>
            <person name="Venter E."/>
            <person name="Venter J.C."/>
            <person name="Vicario S."/>
            <person name="Vieira F.G."/>
            <person name="Vilella A.J."/>
            <person name="Villasante A."/>
            <person name="Walenz B."/>
            <person name="Wang J."/>
            <person name="Wasserman M."/>
            <person name="Watts T."/>
            <person name="Wilson D."/>
            <person name="Wilson R.K."/>
            <person name="Wing R.A."/>
            <person name="Wolfner M.F."/>
            <person name="Wong A."/>
            <person name="Wong G.K."/>
            <person name="Wu C.I."/>
            <person name="Wu G."/>
            <person name="Yamamoto D."/>
            <person name="Yang H.P."/>
            <person name="Yang S.P."/>
            <person name="Yorke J.A."/>
            <person name="Yoshida K."/>
            <person name="Zdobnov E."/>
            <person name="Zhang P."/>
            <person name="Zhang Y."/>
            <person name="Zimin A.V."/>
            <person name="Baldwin J."/>
            <person name="Abdouelleil A."/>
            <person name="Abdulkadir J."/>
            <person name="Abebe A."/>
            <person name="Abera B."/>
            <person name="Abreu J."/>
            <person name="Acer S.C."/>
            <person name="Aftuck L."/>
            <person name="Alexander A."/>
            <person name="An P."/>
            <person name="Anderson E."/>
            <person name="Anderson S."/>
            <person name="Arachi H."/>
            <person name="Azer M."/>
            <person name="Bachantsang P."/>
            <person name="Barry A."/>
            <person name="Bayul T."/>
            <person name="Berlin A."/>
            <person name="Bessette D."/>
            <person name="Bloom T."/>
            <person name="Blye J."/>
            <person name="Boguslavskiy L."/>
            <person name="Bonnet C."/>
            <person name="Boukhgalter B."/>
            <person name="Bourzgui I."/>
            <person name="Brown A."/>
            <person name="Cahill P."/>
            <person name="Channer S."/>
            <person name="Cheshatsang Y."/>
            <person name="Chuda L."/>
            <person name="Citroen M."/>
            <person name="Collymore A."/>
            <person name="Cooke P."/>
            <person name="Costello M."/>
            <person name="D'Aco K."/>
            <person name="Daza R."/>
            <person name="De Haan G."/>
            <person name="DeGray S."/>
            <person name="DeMaso C."/>
            <person name="Dhargay N."/>
            <person name="Dooley K."/>
            <person name="Dooley E."/>
            <person name="Doricent M."/>
            <person name="Dorje P."/>
            <person name="Dorjee K."/>
            <person name="Dupes A."/>
            <person name="Elong R."/>
            <person name="Falk J."/>
            <person name="Farina A."/>
            <person name="Faro S."/>
            <person name="Ferguson D."/>
            <person name="Fisher S."/>
            <person name="Foley C.D."/>
            <person name="Franke A."/>
            <person name="Friedrich D."/>
            <person name="Gadbois L."/>
            <person name="Gearin G."/>
            <person name="Gearin C.R."/>
            <person name="Giannoukos G."/>
            <person name="Goode T."/>
            <person name="Graham J."/>
            <person name="Grandbois E."/>
            <person name="Grewal S."/>
            <person name="Gyaltsen K."/>
            <person name="Hafez N."/>
            <person name="Hagos B."/>
            <person name="Hall J."/>
            <person name="Henson C."/>
            <person name="Hollinger A."/>
            <person name="Honan T."/>
            <person name="Huard M.D."/>
            <person name="Hughes L."/>
            <person name="Hurhula B."/>
            <person name="Husby M.E."/>
            <person name="Kamat A."/>
            <person name="Kanga B."/>
            <person name="Kashin S."/>
            <person name="Khazanovich D."/>
            <person name="Kisner P."/>
            <person name="Lance K."/>
            <person name="Lara M."/>
            <person name="Lee W."/>
            <person name="Lennon N."/>
            <person name="Letendre F."/>
            <person name="LeVine R."/>
            <person name="Lipovsky A."/>
            <person name="Liu X."/>
            <person name="Liu J."/>
            <person name="Liu S."/>
            <person name="Lokyitsang T."/>
            <person name="Lokyitsang Y."/>
            <person name="Lubonja R."/>
            <person name="Lui A."/>
            <person name="MacDonald P."/>
            <person name="Magnisalis V."/>
            <person name="Maru K."/>
            <person name="Matthews C."/>
            <person name="McCusker W."/>
            <person name="McDonough S."/>
            <person name="Mehta T."/>
            <person name="Meldrim J."/>
            <person name="Meneus L."/>
            <person name="Mihai O."/>
            <person name="Mihalev A."/>
            <person name="Mihova T."/>
            <person name="Mittelman R."/>
            <person name="Mlenga V."/>
            <person name="Montmayeur A."/>
            <person name="Mulrain L."/>
            <person name="Navidi A."/>
            <person name="Naylor J."/>
            <person name="Negash T."/>
            <person name="Nguyen T."/>
            <person name="Nguyen N."/>
            <person name="Nicol R."/>
            <person name="Norbu C."/>
            <person name="Norbu N."/>
            <person name="Novod N."/>
            <person name="O'Neill B."/>
            <person name="Osman S."/>
            <person name="Markiewicz E."/>
            <person name="Oyono O.L."/>
            <person name="Patti C."/>
            <person name="Phunkhang P."/>
            <person name="Pierre F."/>
            <person name="Priest M."/>
            <person name="Raghuraman S."/>
            <person name="Rege F."/>
            <person name="Reyes R."/>
            <person name="Rise C."/>
            <person name="Rogov P."/>
            <person name="Ross K."/>
            <person name="Ryan E."/>
            <person name="Settipalli S."/>
            <person name="Shea T."/>
            <person name="Sherpa N."/>
            <person name="Shi L."/>
            <person name="Shih D."/>
            <person name="Sparrow T."/>
            <person name="Spaulding J."/>
            <person name="Stalker J."/>
            <person name="Stange-Thomann N."/>
            <person name="Stavropoulos S."/>
            <person name="Stone C."/>
            <person name="Strader C."/>
            <person name="Tesfaye S."/>
            <person name="Thomson T."/>
            <person name="Thoulutsang Y."/>
            <person name="Thoulutsang D."/>
            <person name="Topham K."/>
            <person name="Topping I."/>
            <person name="Tsamla T."/>
            <person name="Vassiliev H."/>
            <person name="Vo A."/>
            <person name="Wangchuk T."/>
            <person name="Wangdi T."/>
            <person name="Weiand M."/>
            <person name="Wilkinson J."/>
            <person name="Wilson A."/>
            <person name="Yadav S."/>
            <person name="Young G."/>
            <person name="Yu Q."/>
            <person name="Zembek L."/>
            <person name="Zhong D."/>
            <person name="Zimmer A."/>
            <person name="Zwirko Z."/>
            <person name="Jaffe D.B."/>
            <person name="Alvarez P."/>
            <person name="Brockman W."/>
            <person name="Butler J."/>
            <person name="Chin C."/>
            <person name="Gnerre S."/>
            <person name="Grabherr M."/>
            <person name="Kleber M."/>
            <person name="Mauceli E."/>
            <person name="MacCallum I."/>
        </authorList>
    </citation>
    <scope>NUCLEOTIDE SEQUENCE [LARGE SCALE GENOMIC DNA]</scope>
    <source>
        <strain evidence="6">Tucson 15081-1352.22</strain>
    </source>
</reference>
<dbReference type="KEGG" id="dmo:Dmoj_GI13165"/>
<dbReference type="InterPro" id="IPR028271">
    <property type="entry name" value="RAMAC"/>
</dbReference>
<dbReference type="HOGENOM" id="CLU_134021_0_0_1"/>
<dbReference type="GO" id="GO:0003723">
    <property type="term" value="F:RNA binding"/>
    <property type="evidence" value="ECO:0007669"/>
    <property type="project" value="InterPro"/>
</dbReference>